<evidence type="ECO:0000256" key="5">
    <source>
        <dbReference type="ARBA" id="ARBA00023136"/>
    </source>
</evidence>
<comment type="caution">
    <text evidence="8">The sequence shown here is derived from an EMBL/GenBank/DDBJ whole genome shotgun (WGS) entry which is preliminary data.</text>
</comment>
<evidence type="ECO:0000256" key="4">
    <source>
        <dbReference type="ARBA" id="ARBA00023054"/>
    </source>
</evidence>
<keyword evidence="5" id="KW-0472">Membrane</keyword>
<feature type="non-terminal residue" evidence="8">
    <location>
        <position position="1"/>
    </location>
</feature>
<dbReference type="EMBL" id="CAVP010059926">
    <property type="protein sequence ID" value="CDL96192.1"/>
    <property type="molecule type" value="Genomic_DNA"/>
</dbReference>
<dbReference type="GO" id="GO:0005794">
    <property type="term" value="C:Golgi apparatus"/>
    <property type="evidence" value="ECO:0007669"/>
    <property type="project" value="TreeGrafter"/>
</dbReference>
<dbReference type="AlphaFoldDB" id="W6NWD1"/>
<dbReference type="Pfam" id="PF01465">
    <property type="entry name" value="GRIP"/>
    <property type="match status" value="1"/>
</dbReference>
<dbReference type="InterPro" id="IPR000237">
    <property type="entry name" value="GRIP_dom"/>
</dbReference>
<evidence type="ECO:0000256" key="2">
    <source>
        <dbReference type="ARBA" id="ARBA00004496"/>
    </source>
</evidence>
<evidence type="ECO:0000313" key="8">
    <source>
        <dbReference type="EMBL" id="CDL96192.1"/>
    </source>
</evidence>
<sequence length="640" mass="73023">KKIESQHNQIKLYERKLRDVVRAYKSLEIEKTALQDALESLFPKEAAGQQPSPSDTDSAIESVKAAIATLTREYSKKEAAFQNDKKALLDENASLREQLKKASEKLAIAERNFKNLKATAQQVDVDRERELIEHGKVLTEMQTEYAKEHQSLEATTEETAALTKKLSQKDEMINHLKEREAQLICQVSTLSKEVKELTEKAYHVPSVQILKDELANLKVDHARELVEAVVKAKHAAQVEEQNRASAKIAELEEKTMILLEKVAQSEESRKSVHDAFVQSEMEKAVLVEELCQLRRRHNGFENSEPTNDDVVTRLQLLVTEIREKNPGVDIFALIGPDEEKIRLKDDYRDLKEECDHCKSRLEILTASNAHVAVNTSGSKEDTLRGVAEEFQTKIQKLISVHAKDRALYEKSTRDLHARISELEQREGRIVTEMRREMNTRISEMEAEMQKQRSRAIDVVAEKEREIDVARSVLASFHKEQMSAPADPSQAGKITLSKRRSTEHKIYANRSCSTDGSSVTIPGANEPRNIFYEEELLKKDRELQEVRSLSHQLDYRLREVEQAALVKELEHQKKTQAMSEEITKLQSRLGLLATGGEMEYLRNIFVQFIRSNNSSTRKNILKAMGMALKLSTNEMMVIDSK</sequence>
<evidence type="ECO:0000256" key="1">
    <source>
        <dbReference type="ARBA" id="ARBA00004184"/>
    </source>
</evidence>
<protein>
    <submittedName>
        <fullName evidence="8">GRIP domain containing protein</fullName>
    </submittedName>
</protein>
<accession>W6NWD1</accession>
<gene>
    <name evidence="8" type="ORF">HCOI_00053300</name>
</gene>
<reference evidence="8" key="2">
    <citation type="submission" date="2013-05" db="EMBL/GenBank/DDBJ databases">
        <title>The genome and transcriptome of Haemonchus contortus: a key model parasite for drug and vaccine discovery.</title>
        <authorList>
            <person name="Laing R."/>
            <person name="Kikuchi T."/>
            <person name="Martinelli A."/>
            <person name="Tsai I.J."/>
            <person name="Beech R.N."/>
            <person name="Redman E."/>
            <person name="Holroyd N."/>
            <person name="Bartley D.J."/>
            <person name="Beasley H."/>
            <person name="Britton C."/>
            <person name="Curran D."/>
            <person name="Devaney E."/>
            <person name="Gilabert A."/>
            <person name="Jackson F."/>
            <person name="Hunt M."/>
            <person name="Johnston S."/>
            <person name="Kryukov I."/>
            <person name="Li K."/>
            <person name="Morrison A.A."/>
            <person name="Reid A.J."/>
            <person name="Sargison N."/>
            <person name="Saunders G."/>
            <person name="Wasmuth J.D."/>
            <person name="Wolstenholme A."/>
            <person name="Berriman M."/>
            <person name="Gilleard J.S."/>
            <person name="Cotton J.A."/>
        </authorList>
    </citation>
    <scope>NUCLEOTIDE SEQUENCE [LARGE SCALE GENOMIC DNA]</scope>
    <source>
        <strain evidence="8">ISE/inbred ISE</strain>
    </source>
</reference>
<name>W6NWD1_HAECO</name>
<dbReference type="InterPro" id="IPR051952">
    <property type="entry name" value="Golgi-autophagy_related"/>
</dbReference>
<dbReference type="PANTHER" id="PTHR23157">
    <property type="entry name" value="GRIP AND COILED-COIL DOMAIN-CONTAINING PROTEIN 1"/>
    <property type="match status" value="1"/>
</dbReference>
<evidence type="ECO:0000256" key="6">
    <source>
        <dbReference type="SAM" id="Coils"/>
    </source>
</evidence>
<feature type="coiled-coil region" evidence="6">
    <location>
        <begin position="234"/>
        <end position="268"/>
    </location>
</feature>
<reference evidence="8" key="1">
    <citation type="submission" date="2013-03" db="EMBL/GenBank/DDBJ databases">
        <authorList>
            <person name="Aslett M."/>
        </authorList>
    </citation>
    <scope>NUCLEOTIDE SEQUENCE [LARGE SCALE GENOMIC DNA]</scope>
    <source>
        <strain evidence="8">ISE/inbred ISE</strain>
    </source>
</reference>
<feature type="domain" description="GRIP" evidence="7">
    <location>
        <begin position="590"/>
        <end position="640"/>
    </location>
</feature>
<keyword evidence="4 6" id="KW-0175">Coiled coil</keyword>
<keyword evidence="3" id="KW-0963">Cytoplasm</keyword>
<organism evidence="8">
    <name type="scientific">Haemonchus contortus</name>
    <name type="common">Barber pole worm</name>
    <dbReference type="NCBI Taxonomy" id="6289"/>
    <lineage>
        <taxon>Eukaryota</taxon>
        <taxon>Metazoa</taxon>
        <taxon>Ecdysozoa</taxon>
        <taxon>Nematoda</taxon>
        <taxon>Chromadorea</taxon>
        <taxon>Rhabditida</taxon>
        <taxon>Rhabditina</taxon>
        <taxon>Rhabditomorpha</taxon>
        <taxon>Strongyloidea</taxon>
        <taxon>Trichostrongylidae</taxon>
        <taxon>Haemonchus</taxon>
    </lineage>
</organism>
<evidence type="ECO:0000259" key="7">
    <source>
        <dbReference type="PROSITE" id="PS50913"/>
    </source>
</evidence>
<dbReference type="PROSITE" id="PS50913">
    <property type="entry name" value="GRIP"/>
    <property type="match status" value="1"/>
</dbReference>
<dbReference type="PANTHER" id="PTHR23157:SF25">
    <property type="entry name" value="GRIP AND COILED-COIL DOMAIN-CONTAINING PROTEIN 1"/>
    <property type="match status" value="1"/>
</dbReference>
<dbReference type="SMART" id="SM00755">
    <property type="entry name" value="Grip"/>
    <property type="match status" value="1"/>
</dbReference>
<dbReference type="OrthoDB" id="9898580at2759"/>
<comment type="subcellular location">
    <subcellularLocation>
        <location evidence="2">Cytoplasm</location>
    </subcellularLocation>
    <subcellularLocation>
        <location evidence="1">Endomembrane system</location>
        <topology evidence="1">Peripheral membrane protein</topology>
    </subcellularLocation>
</comment>
<proteinExistence type="predicted"/>
<evidence type="ECO:0000256" key="3">
    <source>
        <dbReference type="ARBA" id="ARBA00022490"/>
    </source>
</evidence>
<feature type="coiled-coil region" evidence="6">
    <location>
        <begin position="10"/>
        <end position="119"/>
    </location>
</feature>
<feature type="coiled-coil region" evidence="6">
    <location>
        <begin position="340"/>
        <end position="367"/>
    </location>
</feature>